<proteinExistence type="predicted"/>
<dbReference type="AlphaFoldDB" id="A0A3D8K3P6"/>
<reference evidence="1 2" key="1">
    <citation type="submission" date="2018-08" db="EMBL/GenBank/DDBJ databases">
        <title>Paraburkholderia sp. DHOM06 isolated from forest soil.</title>
        <authorList>
            <person name="Gao Z.-H."/>
            <person name="Qiu L.-H."/>
        </authorList>
    </citation>
    <scope>NUCLEOTIDE SEQUENCE [LARGE SCALE GENOMIC DNA]</scope>
    <source>
        <strain evidence="1 2">DHOM06</strain>
    </source>
</reference>
<comment type="caution">
    <text evidence="1">The sequence shown here is derived from an EMBL/GenBank/DDBJ whole genome shotgun (WGS) entry which is preliminary data.</text>
</comment>
<evidence type="ECO:0000313" key="2">
    <source>
        <dbReference type="Proteomes" id="UP000256838"/>
    </source>
</evidence>
<protein>
    <submittedName>
        <fullName evidence="1">Uncharacterized protein</fullName>
    </submittedName>
</protein>
<organism evidence="1 2">
    <name type="scientific">Trinickia dinghuensis</name>
    <dbReference type="NCBI Taxonomy" id="2291023"/>
    <lineage>
        <taxon>Bacteria</taxon>
        <taxon>Pseudomonadati</taxon>
        <taxon>Pseudomonadota</taxon>
        <taxon>Betaproteobacteria</taxon>
        <taxon>Burkholderiales</taxon>
        <taxon>Burkholderiaceae</taxon>
        <taxon>Trinickia</taxon>
    </lineage>
</organism>
<dbReference type="EMBL" id="QRGA01000004">
    <property type="protein sequence ID" value="RDU99516.1"/>
    <property type="molecule type" value="Genomic_DNA"/>
</dbReference>
<gene>
    <name evidence="1" type="ORF">DWV00_07605</name>
</gene>
<accession>A0A3D8K3P6</accession>
<dbReference type="Proteomes" id="UP000256838">
    <property type="component" value="Unassembled WGS sequence"/>
</dbReference>
<evidence type="ECO:0000313" key="1">
    <source>
        <dbReference type="EMBL" id="RDU99516.1"/>
    </source>
</evidence>
<sequence>MEHSAQWAFDIGMLHDEISAGVVPLRRRAGHQRIELIGEVVDAFVRLRGSVLRFVAMLSGGEPKDGVGGAPDSQRFDQLLSSLAIHAERAKLRRLGELKRFIRYAALAEAHRDIIFSESPVADEAALRDVADALEHLDTMLVGLCVDHMLACGTRTALPPFMRSDRQGSAIEETLIAH</sequence>
<keyword evidence="2" id="KW-1185">Reference proteome</keyword>
<name>A0A3D8K3P6_9BURK</name>